<dbReference type="AlphaFoldDB" id="A0A3M7S0X8"/>
<accession>A0A3M7S0X8</accession>
<feature type="chain" id="PRO_5018048909" evidence="1">
    <location>
        <begin position="20"/>
        <end position="111"/>
    </location>
</feature>
<protein>
    <submittedName>
        <fullName evidence="2">Uncharacterized protein</fullName>
    </submittedName>
</protein>
<keyword evidence="1" id="KW-0732">Signal</keyword>
<gene>
    <name evidence="2" type="ORF">BpHYR1_010755</name>
</gene>
<keyword evidence="3" id="KW-1185">Reference proteome</keyword>
<dbReference type="EMBL" id="REGN01002246">
    <property type="protein sequence ID" value="RNA29298.1"/>
    <property type="molecule type" value="Genomic_DNA"/>
</dbReference>
<feature type="signal peptide" evidence="1">
    <location>
        <begin position="1"/>
        <end position="19"/>
    </location>
</feature>
<dbReference type="Proteomes" id="UP000276133">
    <property type="component" value="Unassembled WGS sequence"/>
</dbReference>
<comment type="caution">
    <text evidence="2">The sequence shown here is derived from an EMBL/GenBank/DDBJ whole genome shotgun (WGS) entry which is preliminary data.</text>
</comment>
<proteinExistence type="predicted"/>
<reference evidence="2 3" key="1">
    <citation type="journal article" date="2018" name="Sci. Rep.">
        <title>Genomic signatures of local adaptation to the degree of environmental predictability in rotifers.</title>
        <authorList>
            <person name="Franch-Gras L."/>
            <person name="Hahn C."/>
            <person name="Garcia-Roger E.M."/>
            <person name="Carmona M.J."/>
            <person name="Serra M."/>
            <person name="Gomez A."/>
        </authorList>
    </citation>
    <scope>NUCLEOTIDE SEQUENCE [LARGE SCALE GENOMIC DNA]</scope>
    <source>
        <strain evidence="2">HYR1</strain>
    </source>
</reference>
<name>A0A3M7S0X8_BRAPC</name>
<evidence type="ECO:0000256" key="1">
    <source>
        <dbReference type="SAM" id="SignalP"/>
    </source>
</evidence>
<evidence type="ECO:0000313" key="2">
    <source>
        <dbReference type="EMBL" id="RNA29298.1"/>
    </source>
</evidence>
<organism evidence="2 3">
    <name type="scientific">Brachionus plicatilis</name>
    <name type="common">Marine rotifer</name>
    <name type="synonym">Brachionus muelleri</name>
    <dbReference type="NCBI Taxonomy" id="10195"/>
    <lineage>
        <taxon>Eukaryota</taxon>
        <taxon>Metazoa</taxon>
        <taxon>Spiralia</taxon>
        <taxon>Gnathifera</taxon>
        <taxon>Rotifera</taxon>
        <taxon>Eurotatoria</taxon>
        <taxon>Monogononta</taxon>
        <taxon>Pseudotrocha</taxon>
        <taxon>Ploima</taxon>
        <taxon>Brachionidae</taxon>
        <taxon>Brachionus</taxon>
    </lineage>
</organism>
<evidence type="ECO:0000313" key="3">
    <source>
        <dbReference type="Proteomes" id="UP000276133"/>
    </source>
</evidence>
<sequence length="111" mass="13047">MVFVKILFTLMVLVAIAMANENNVFEQCTKLVNRFSSASSGQNFLESGEEKLKVNPDDLLDCLSYMYELAIKLDTTYQNIDDSPIIQRDTRRLKQFWKRKASWLKNNKKFW</sequence>